<accession>A0A3B0R9N7</accession>
<protein>
    <submittedName>
        <fullName evidence="1">Uncharacterized protein</fullName>
    </submittedName>
</protein>
<proteinExistence type="predicted"/>
<dbReference type="EMBL" id="UOEF01000059">
    <property type="protein sequence ID" value="VAV88811.1"/>
    <property type="molecule type" value="Genomic_DNA"/>
</dbReference>
<organism evidence="1">
    <name type="scientific">hydrothermal vent metagenome</name>
    <dbReference type="NCBI Taxonomy" id="652676"/>
    <lineage>
        <taxon>unclassified sequences</taxon>
        <taxon>metagenomes</taxon>
        <taxon>ecological metagenomes</taxon>
    </lineage>
</organism>
<sequence length="60" mass="6981">MALDLHGDKHISKILYWFWKFVHDFTVQARVFSKLVLQCAIDLSPSKLDASKNLPKSMDF</sequence>
<dbReference type="AlphaFoldDB" id="A0A3B0R9N7"/>
<name>A0A3B0R9N7_9ZZZZ</name>
<evidence type="ECO:0000313" key="1">
    <source>
        <dbReference type="EMBL" id="VAV88811.1"/>
    </source>
</evidence>
<reference evidence="1" key="1">
    <citation type="submission" date="2018-06" db="EMBL/GenBank/DDBJ databases">
        <authorList>
            <person name="Zhirakovskaya E."/>
        </authorList>
    </citation>
    <scope>NUCLEOTIDE SEQUENCE</scope>
</reference>
<gene>
    <name evidence="1" type="ORF">MNBD_ALPHA04-128</name>
</gene>